<evidence type="ECO:0000313" key="9">
    <source>
        <dbReference type="Proteomes" id="UP000183413"/>
    </source>
</evidence>
<keyword evidence="9" id="KW-1185">Reference proteome</keyword>
<dbReference type="PRINTS" id="PR00400">
    <property type="entry name" value="TETREPRESSOR"/>
</dbReference>
<organism evidence="8 9">
    <name type="scientific">Actinomadura madurae</name>
    <dbReference type="NCBI Taxonomy" id="1993"/>
    <lineage>
        <taxon>Bacteria</taxon>
        <taxon>Bacillati</taxon>
        <taxon>Actinomycetota</taxon>
        <taxon>Actinomycetes</taxon>
        <taxon>Streptosporangiales</taxon>
        <taxon>Thermomonosporaceae</taxon>
        <taxon>Actinomadura</taxon>
    </lineage>
</organism>
<dbReference type="InterPro" id="IPR001647">
    <property type="entry name" value="HTH_TetR"/>
</dbReference>
<keyword evidence="4" id="KW-0804">Transcription</keyword>
<feature type="domain" description="HTH tetR-type" evidence="7">
    <location>
        <begin position="25"/>
        <end position="85"/>
    </location>
</feature>
<evidence type="ECO:0000256" key="3">
    <source>
        <dbReference type="ARBA" id="ARBA00023125"/>
    </source>
</evidence>
<dbReference type="InterPro" id="IPR036271">
    <property type="entry name" value="Tet_transcr_reg_TetR-rel_C_sf"/>
</dbReference>
<protein>
    <submittedName>
        <fullName evidence="8">Regulatory protein, tetR family</fullName>
    </submittedName>
</protein>
<dbReference type="GO" id="GO:0046677">
    <property type="term" value="P:response to antibiotic"/>
    <property type="evidence" value="ECO:0007669"/>
    <property type="project" value="InterPro"/>
</dbReference>
<dbReference type="InterPro" id="IPR003012">
    <property type="entry name" value="Tet_transcr_reg_TetR"/>
</dbReference>
<dbReference type="PROSITE" id="PS50977">
    <property type="entry name" value="HTH_TETR_2"/>
    <property type="match status" value="1"/>
</dbReference>
<dbReference type="RefSeq" id="WP_256255231.1">
    <property type="nucleotide sequence ID" value="NZ_FOVH01000002.1"/>
</dbReference>
<reference evidence="8 9" key="1">
    <citation type="submission" date="2016-10" db="EMBL/GenBank/DDBJ databases">
        <authorList>
            <person name="de Groot N.N."/>
        </authorList>
    </citation>
    <scope>NUCLEOTIDE SEQUENCE [LARGE SCALE GENOMIC DNA]</scope>
    <source>
        <strain evidence="8 9">DSM 43067</strain>
    </source>
</reference>
<evidence type="ECO:0000256" key="5">
    <source>
        <dbReference type="PROSITE-ProRule" id="PRU00335"/>
    </source>
</evidence>
<dbReference type="PANTHER" id="PTHR30055:SF151">
    <property type="entry name" value="TRANSCRIPTIONAL REGULATORY PROTEIN"/>
    <property type="match status" value="1"/>
</dbReference>
<dbReference type="eggNOG" id="COG1309">
    <property type="taxonomic scope" value="Bacteria"/>
</dbReference>
<dbReference type="GO" id="GO:0003700">
    <property type="term" value="F:DNA-binding transcription factor activity"/>
    <property type="evidence" value="ECO:0007669"/>
    <property type="project" value="TreeGrafter"/>
</dbReference>
<dbReference type="Pfam" id="PF02909">
    <property type="entry name" value="TetR_C_1"/>
    <property type="match status" value="1"/>
</dbReference>
<accession>A0A1I4ZAP8</accession>
<dbReference type="Pfam" id="PF00440">
    <property type="entry name" value="TetR_N"/>
    <property type="match status" value="1"/>
</dbReference>
<keyword evidence="2" id="KW-0805">Transcription regulation</keyword>
<evidence type="ECO:0000256" key="6">
    <source>
        <dbReference type="SAM" id="MobiDB-lite"/>
    </source>
</evidence>
<dbReference type="GO" id="GO:0045892">
    <property type="term" value="P:negative regulation of DNA-templated transcription"/>
    <property type="evidence" value="ECO:0007669"/>
    <property type="project" value="InterPro"/>
</dbReference>
<dbReference type="AlphaFoldDB" id="A0A1I4ZAP8"/>
<evidence type="ECO:0000313" key="8">
    <source>
        <dbReference type="EMBL" id="SFN47345.1"/>
    </source>
</evidence>
<evidence type="ECO:0000256" key="1">
    <source>
        <dbReference type="ARBA" id="ARBA00022491"/>
    </source>
</evidence>
<dbReference type="STRING" id="1993.SAMN04489713_102130"/>
<feature type="region of interest" description="Disordered" evidence="6">
    <location>
        <begin position="1"/>
        <end position="26"/>
    </location>
</feature>
<gene>
    <name evidence="8" type="ORF">SAMN04489713_102130</name>
</gene>
<dbReference type="InterPro" id="IPR050109">
    <property type="entry name" value="HTH-type_TetR-like_transc_reg"/>
</dbReference>
<keyword evidence="1" id="KW-0678">Repressor</keyword>
<dbReference type="InterPro" id="IPR009057">
    <property type="entry name" value="Homeodomain-like_sf"/>
</dbReference>
<dbReference type="SUPFAM" id="SSF48498">
    <property type="entry name" value="Tetracyclin repressor-like, C-terminal domain"/>
    <property type="match status" value="1"/>
</dbReference>
<evidence type="ECO:0000259" key="7">
    <source>
        <dbReference type="PROSITE" id="PS50977"/>
    </source>
</evidence>
<sequence>MSTAHPDMPTPPGRKARKAAPPKQPLTQEAVVETAIRVLDAEGLEAVTMRRVAQELGTGPASLYAHVSGKEELRELMLDRIAAEVPLPVPDPARWQEQLKDLARDIRRVYISHRDIAMVSMGLIPTGPHLLDVAEAQLALMRAGGVPKRVAGIAVDTLGRFLDAEAIEETAYVAKTPAGQDAWEHFQEYFRQIRDYFSALPPDRYPTIGGMVDELLDENGDGRFEFGLDLLVRGIASYVEEPRPS</sequence>
<evidence type="ECO:0000256" key="2">
    <source>
        <dbReference type="ARBA" id="ARBA00023015"/>
    </source>
</evidence>
<dbReference type="GO" id="GO:0000976">
    <property type="term" value="F:transcription cis-regulatory region binding"/>
    <property type="evidence" value="ECO:0007669"/>
    <property type="project" value="TreeGrafter"/>
</dbReference>
<proteinExistence type="predicted"/>
<keyword evidence="3 5" id="KW-0238">DNA-binding</keyword>
<dbReference type="SUPFAM" id="SSF46689">
    <property type="entry name" value="Homeodomain-like"/>
    <property type="match status" value="1"/>
</dbReference>
<evidence type="ECO:0000256" key="4">
    <source>
        <dbReference type="ARBA" id="ARBA00023163"/>
    </source>
</evidence>
<name>A0A1I4ZAP8_9ACTN</name>
<dbReference type="InParanoid" id="A0A1I4ZAP8"/>
<dbReference type="InterPro" id="IPR004111">
    <property type="entry name" value="Repressor_TetR_C"/>
</dbReference>
<dbReference type="PANTHER" id="PTHR30055">
    <property type="entry name" value="HTH-TYPE TRANSCRIPTIONAL REGULATOR RUTR"/>
    <property type="match status" value="1"/>
</dbReference>
<dbReference type="EMBL" id="FOVH01000002">
    <property type="protein sequence ID" value="SFN47345.1"/>
    <property type="molecule type" value="Genomic_DNA"/>
</dbReference>
<dbReference type="Proteomes" id="UP000183413">
    <property type="component" value="Unassembled WGS sequence"/>
</dbReference>
<feature type="DNA-binding region" description="H-T-H motif" evidence="5">
    <location>
        <begin position="48"/>
        <end position="67"/>
    </location>
</feature>
<dbReference type="Gene3D" id="1.10.357.10">
    <property type="entry name" value="Tetracycline Repressor, domain 2"/>
    <property type="match status" value="1"/>
</dbReference>